<evidence type="ECO:0000313" key="1">
    <source>
        <dbReference type="EMBL" id="KIM19674.1"/>
    </source>
</evidence>
<accession>A0A0C3AHX7</accession>
<proteinExistence type="predicted"/>
<evidence type="ECO:0000313" key="2">
    <source>
        <dbReference type="Proteomes" id="UP000054097"/>
    </source>
</evidence>
<keyword evidence="2" id="KW-1185">Reference proteome</keyword>
<gene>
    <name evidence="1" type="ORF">M408DRAFT_31013</name>
</gene>
<protein>
    <recommendedName>
        <fullName evidence="3">F-box domain-containing protein</fullName>
    </recommendedName>
</protein>
<reference evidence="2" key="2">
    <citation type="submission" date="2015-01" db="EMBL/GenBank/DDBJ databases">
        <title>Evolutionary Origins and Diversification of the Mycorrhizal Mutualists.</title>
        <authorList>
            <consortium name="DOE Joint Genome Institute"/>
            <consortium name="Mycorrhizal Genomics Consortium"/>
            <person name="Kohler A."/>
            <person name="Kuo A."/>
            <person name="Nagy L.G."/>
            <person name="Floudas D."/>
            <person name="Copeland A."/>
            <person name="Barry K.W."/>
            <person name="Cichocki N."/>
            <person name="Veneault-Fourrey C."/>
            <person name="LaButti K."/>
            <person name="Lindquist E.A."/>
            <person name="Lipzen A."/>
            <person name="Lundell T."/>
            <person name="Morin E."/>
            <person name="Murat C."/>
            <person name="Riley R."/>
            <person name="Ohm R."/>
            <person name="Sun H."/>
            <person name="Tunlid A."/>
            <person name="Henrissat B."/>
            <person name="Grigoriev I.V."/>
            <person name="Hibbett D.S."/>
            <person name="Martin F."/>
        </authorList>
    </citation>
    <scope>NUCLEOTIDE SEQUENCE [LARGE SCALE GENOMIC DNA]</scope>
    <source>
        <strain evidence="2">MAFF 305830</strain>
    </source>
</reference>
<dbReference type="HOGENOM" id="CLU_045728_1_0_1"/>
<name>A0A0C3AHX7_SERVB</name>
<dbReference type="AlphaFoldDB" id="A0A0C3AHX7"/>
<dbReference type="EMBL" id="KN824578">
    <property type="protein sequence ID" value="KIM19674.1"/>
    <property type="molecule type" value="Genomic_DNA"/>
</dbReference>
<dbReference type="Proteomes" id="UP000054097">
    <property type="component" value="Unassembled WGS sequence"/>
</dbReference>
<evidence type="ECO:0008006" key="3">
    <source>
        <dbReference type="Google" id="ProtNLM"/>
    </source>
</evidence>
<dbReference type="OrthoDB" id="3235815at2759"/>
<sequence>MASNHDNARVPFDILGLIFAHYAEGETIRFPLETLLLVCKDWNRAALGHRALWSRFRIYLGRENTSVMWKARLPQRLARCGPDCLLDIDLRNLLDLLNPEDATEETNGDELYLPLTCDPTAEWSSECDCFDIARQCAESSLSGLSGPDGALCSRWRTLRLELGHTPSRVGSRLLADALSYPTPNLRMVYLNQVCLETQATEKTVLPNTSSVLNVTLLDCELPFLHTFDDAHEAVIGWRYLVGNLTPLRALHRAKQVQTLVLWPDSSGRIQLPVQFHQLKTLHIKANYIPTELSAIEFPLLNDLAIYWDVQNPIPLILSCRGIPIENLRRITIESPFQAIEINSESEYVAASESLLALFRRATSLKDMAFSGGALAIVLKTLWDTIENGQYKGLFPSTKGSVELPWIINLDGGDAFELDGEETVESLQALCIRWLPDYDPENLVECLIESYFSLF</sequence>
<reference evidence="1 2" key="1">
    <citation type="submission" date="2014-04" db="EMBL/GenBank/DDBJ databases">
        <authorList>
            <consortium name="DOE Joint Genome Institute"/>
            <person name="Kuo A."/>
            <person name="Zuccaro A."/>
            <person name="Kohler A."/>
            <person name="Nagy L.G."/>
            <person name="Floudas D."/>
            <person name="Copeland A."/>
            <person name="Barry K.W."/>
            <person name="Cichocki N."/>
            <person name="Veneault-Fourrey C."/>
            <person name="LaButti K."/>
            <person name="Lindquist E.A."/>
            <person name="Lipzen A."/>
            <person name="Lundell T."/>
            <person name="Morin E."/>
            <person name="Murat C."/>
            <person name="Sun H."/>
            <person name="Tunlid A."/>
            <person name="Henrissat B."/>
            <person name="Grigoriev I.V."/>
            <person name="Hibbett D.S."/>
            <person name="Martin F."/>
            <person name="Nordberg H.P."/>
            <person name="Cantor M.N."/>
            <person name="Hua S.X."/>
        </authorList>
    </citation>
    <scope>NUCLEOTIDE SEQUENCE [LARGE SCALE GENOMIC DNA]</scope>
    <source>
        <strain evidence="1 2">MAFF 305830</strain>
    </source>
</reference>
<organism evidence="1 2">
    <name type="scientific">Serendipita vermifera MAFF 305830</name>
    <dbReference type="NCBI Taxonomy" id="933852"/>
    <lineage>
        <taxon>Eukaryota</taxon>
        <taxon>Fungi</taxon>
        <taxon>Dikarya</taxon>
        <taxon>Basidiomycota</taxon>
        <taxon>Agaricomycotina</taxon>
        <taxon>Agaricomycetes</taxon>
        <taxon>Sebacinales</taxon>
        <taxon>Serendipitaceae</taxon>
        <taxon>Serendipita</taxon>
    </lineage>
</organism>